<feature type="repeat" description="Filamin" evidence="7">
    <location>
        <begin position="460"/>
        <end position="563"/>
    </location>
</feature>
<evidence type="ECO:0000256" key="8">
    <source>
        <dbReference type="SAM" id="MobiDB-lite"/>
    </source>
</evidence>
<dbReference type="InterPro" id="IPR018957">
    <property type="entry name" value="Znf_C3HC4_RING-type"/>
</dbReference>
<dbReference type="Pfam" id="PF00097">
    <property type="entry name" value="zf-C3HC4"/>
    <property type="match status" value="1"/>
</dbReference>
<dbReference type="InterPro" id="IPR001841">
    <property type="entry name" value="Znf_RING"/>
</dbReference>
<dbReference type="InterPro" id="IPR013083">
    <property type="entry name" value="Znf_RING/FYVE/PHD"/>
</dbReference>
<keyword evidence="11" id="KW-1185">Reference proteome</keyword>
<dbReference type="InterPro" id="IPR017907">
    <property type="entry name" value="Znf_RING_CS"/>
</dbReference>
<evidence type="ECO:0000256" key="6">
    <source>
        <dbReference type="PROSITE-ProRule" id="PRU00024"/>
    </source>
</evidence>
<keyword evidence="3" id="KW-0677">Repeat</keyword>
<dbReference type="Pfam" id="PF00643">
    <property type="entry name" value="zf-B_box"/>
    <property type="match status" value="1"/>
</dbReference>
<feature type="domain" description="B box-type" evidence="9">
    <location>
        <begin position="205"/>
        <end position="252"/>
    </location>
</feature>
<dbReference type="InterPro" id="IPR000315">
    <property type="entry name" value="Znf_B-box"/>
</dbReference>
<name>A0ABR3IDU8_LOXSC</name>
<dbReference type="SUPFAM" id="SSF81296">
    <property type="entry name" value="E set domains"/>
    <property type="match status" value="1"/>
</dbReference>
<protein>
    <recommendedName>
        <fullName evidence="9">B box-type domain-containing protein</fullName>
    </recommendedName>
</protein>
<dbReference type="SUPFAM" id="SSF57845">
    <property type="entry name" value="B-box zinc-binding domain"/>
    <property type="match status" value="1"/>
</dbReference>
<evidence type="ECO:0000259" key="9">
    <source>
        <dbReference type="PROSITE" id="PS50119"/>
    </source>
</evidence>
<dbReference type="Gene3D" id="3.30.160.60">
    <property type="entry name" value="Classic Zinc Finger"/>
    <property type="match status" value="1"/>
</dbReference>
<evidence type="ECO:0000256" key="1">
    <source>
        <dbReference type="ARBA" id="ARBA00008518"/>
    </source>
</evidence>
<evidence type="ECO:0000256" key="4">
    <source>
        <dbReference type="ARBA" id="ARBA00022771"/>
    </source>
</evidence>
<dbReference type="InterPro" id="IPR001298">
    <property type="entry name" value="Filamin/ABP280_rpt"/>
</dbReference>
<feature type="region of interest" description="Disordered" evidence="8">
    <location>
        <begin position="21"/>
        <end position="62"/>
    </location>
</feature>
<dbReference type="PANTHER" id="PTHR25462:SF291">
    <property type="entry name" value="E3 UBIQUITIN-PROTEIN LIGASE TRIM45"/>
    <property type="match status" value="1"/>
</dbReference>
<dbReference type="SUPFAM" id="SSF57850">
    <property type="entry name" value="RING/U-box"/>
    <property type="match status" value="1"/>
</dbReference>
<evidence type="ECO:0000256" key="3">
    <source>
        <dbReference type="ARBA" id="ARBA00022737"/>
    </source>
</evidence>
<keyword evidence="5" id="KW-0862">Zinc</keyword>
<comment type="caution">
    <text evidence="10">The sequence shown here is derived from an EMBL/GenBank/DDBJ whole genome shotgun (WGS) entry which is preliminary data.</text>
</comment>
<dbReference type="InterPro" id="IPR017868">
    <property type="entry name" value="Filamin/ABP280_repeat-like"/>
</dbReference>
<dbReference type="EMBL" id="JBEUOH010000004">
    <property type="protein sequence ID" value="KAL0894436.1"/>
    <property type="molecule type" value="Genomic_DNA"/>
</dbReference>
<sequence length="643" mass="70223">MEVDRILYIFGSFSRKKDKRKSCEQSSLSAGNSPLRLPRSQRPVSQNLNVAPRTSAYESGRPPVKEWECGLCRKELVEPRLLGCLHSFCTRCLQGLHQEGETEEWSEVDGGSIHLEGGESRSASGGGSAGSGYESDLRHSGSDGSWEQKPYKFGIFTRRVSGKSVQFLLCPTCGYETPLPLGGIAALPLNYVLLRKMLSGREGDSVGVLCDLCNSDNKAERRCNQCLVSVCTSCGEAHGRQKATARHSLHPLDPLPVKYCSQHPRAELSVYCATCQQVVCRDCCLVSHSGHALANAARAAAERARLLRDACERAKHVPENVERAVRILSSHAFEADSQAARVESEVQAWAEEYRRAVEAHGRAVCMAATRARDRYRLRVEEKTRELHDRAQQAVDAVKFAEEVLSEAKEDELLSLSGAVSRRLERLTELQPLAEPPRCELRFAPTAPSAHDPTLVGRLLTQATDPEKCVLNTEGFQDLQVDCPHEAILELRDSSGERIWCGGEQVCGYFRRRDSSAAPAAARVRDRGDGSYTIRVTPPAPGAYLLAVTLNNKPIKGSPFPCAARVSKAHTGQYHCCAFCSSGGKRDATCGCGATMAGGYKGCGHGHAGWPGGRHWSCCGSTARRGLCQAPQNAKRPHTYQFSL</sequence>
<comment type="similarity">
    <text evidence="1">Belongs to the TRIM/RBCC family.</text>
</comment>
<dbReference type="SMART" id="SM00184">
    <property type="entry name" value="RING"/>
    <property type="match status" value="1"/>
</dbReference>
<dbReference type="InterPro" id="IPR014756">
    <property type="entry name" value="Ig_E-set"/>
</dbReference>
<dbReference type="Gene3D" id="2.60.40.10">
    <property type="entry name" value="Immunoglobulins"/>
    <property type="match status" value="1"/>
</dbReference>
<evidence type="ECO:0000256" key="7">
    <source>
        <dbReference type="PROSITE-ProRule" id="PRU00087"/>
    </source>
</evidence>
<accession>A0ABR3IDU8</accession>
<dbReference type="PANTHER" id="PTHR25462">
    <property type="entry name" value="BONUS, ISOFORM C-RELATED"/>
    <property type="match status" value="1"/>
</dbReference>
<dbReference type="SMART" id="SM00336">
    <property type="entry name" value="BBOX"/>
    <property type="match status" value="2"/>
</dbReference>
<dbReference type="Proteomes" id="UP001549920">
    <property type="component" value="Unassembled WGS sequence"/>
</dbReference>
<dbReference type="PROSITE" id="PS50119">
    <property type="entry name" value="ZF_BBOX"/>
    <property type="match status" value="2"/>
</dbReference>
<dbReference type="Gene3D" id="3.30.40.10">
    <property type="entry name" value="Zinc/RING finger domain, C3HC4 (zinc finger)"/>
    <property type="match status" value="1"/>
</dbReference>
<dbReference type="PROSITE" id="PS00518">
    <property type="entry name" value="ZF_RING_1"/>
    <property type="match status" value="1"/>
</dbReference>
<evidence type="ECO:0000313" key="11">
    <source>
        <dbReference type="Proteomes" id="UP001549920"/>
    </source>
</evidence>
<dbReference type="InterPro" id="IPR047153">
    <property type="entry name" value="TRIM45/56/19-like"/>
</dbReference>
<evidence type="ECO:0000256" key="2">
    <source>
        <dbReference type="ARBA" id="ARBA00022723"/>
    </source>
</evidence>
<dbReference type="Pfam" id="PF00630">
    <property type="entry name" value="Filamin"/>
    <property type="match status" value="1"/>
</dbReference>
<evidence type="ECO:0000313" key="10">
    <source>
        <dbReference type="EMBL" id="KAL0894436.1"/>
    </source>
</evidence>
<dbReference type="PROSITE" id="PS50194">
    <property type="entry name" value="FILAMIN_REPEAT"/>
    <property type="match status" value="1"/>
</dbReference>
<gene>
    <name evidence="10" type="ORF">ABMA27_013038</name>
</gene>
<proteinExistence type="inferred from homology"/>
<keyword evidence="2" id="KW-0479">Metal-binding</keyword>
<evidence type="ECO:0000256" key="5">
    <source>
        <dbReference type="ARBA" id="ARBA00022833"/>
    </source>
</evidence>
<organism evidence="10 11">
    <name type="scientific">Loxostege sticticalis</name>
    <name type="common">Beet webworm moth</name>
    <dbReference type="NCBI Taxonomy" id="481309"/>
    <lineage>
        <taxon>Eukaryota</taxon>
        <taxon>Metazoa</taxon>
        <taxon>Ecdysozoa</taxon>
        <taxon>Arthropoda</taxon>
        <taxon>Hexapoda</taxon>
        <taxon>Insecta</taxon>
        <taxon>Pterygota</taxon>
        <taxon>Neoptera</taxon>
        <taxon>Endopterygota</taxon>
        <taxon>Lepidoptera</taxon>
        <taxon>Glossata</taxon>
        <taxon>Ditrysia</taxon>
        <taxon>Pyraloidea</taxon>
        <taxon>Crambidae</taxon>
        <taxon>Pyraustinae</taxon>
        <taxon>Loxostege</taxon>
    </lineage>
</organism>
<feature type="region of interest" description="Disordered" evidence="8">
    <location>
        <begin position="103"/>
        <end position="145"/>
    </location>
</feature>
<dbReference type="SMART" id="SM00557">
    <property type="entry name" value="IG_FLMN"/>
    <property type="match status" value="1"/>
</dbReference>
<feature type="domain" description="B box-type" evidence="9">
    <location>
        <begin position="255"/>
        <end position="296"/>
    </location>
</feature>
<keyword evidence="4 6" id="KW-0863">Zinc-finger</keyword>
<reference evidence="10 11" key="1">
    <citation type="submission" date="2024-06" db="EMBL/GenBank/DDBJ databases">
        <title>A chromosome-level genome assembly of beet webworm, Loxostege sticticalis.</title>
        <authorList>
            <person name="Zhang Y."/>
        </authorList>
    </citation>
    <scope>NUCLEOTIDE SEQUENCE [LARGE SCALE GENOMIC DNA]</scope>
    <source>
        <strain evidence="10">AQ026</strain>
        <tissue evidence="10">Whole body</tissue>
    </source>
</reference>
<dbReference type="InterPro" id="IPR013783">
    <property type="entry name" value="Ig-like_fold"/>
</dbReference>
<dbReference type="Gene3D" id="4.10.830.40">
    <property type="match status" value="1"/>
</dbReference>